<dbReference type="PANTHER" id="PTHR43794:SF11">
    <property type="entry name" value="AMIDOHYDROLASE-RELATED DOMAIN-CONTAINING PROTEIN"/>
    <property type="match status" value="1"/>
</dbReference>
<protein>
    <submittedName>
        <fullName evidence="3">Cytosine/adenosine deaminase-related metal-dependent hydrolase</fullName>
    </submittedName>
</protein>
<evidence type="ECO:0000313" key="3">
    <source>
        <dbReference type="EMBL" id="TCP28288.1"/>
    </source>
</evidence>
<feature type="domain" description="Amidohydrolase-related" evidence="2">
    <location>
        <begin position="174"/>
        <end position="329"/>
    </location>
</feature>
<evidence type="ECO:0000313" key="4">
    <source>
        <dbReference type="Proteomes" id="UP000294564"/>
    </source>
</evidence>
<dbReference type="Proteomes" id="UP000294564">
    <property type="component" value="Unassembled WGS sequence"/>
</dbReference>
<dbReference type="InterPro" id="IPR050287">
    <property type="entry name" value="MTA/SAH_deaminase"/>
</dbReference>
<dbReference type="RefSeq" id="WP_132792309.1">
    <property type="nucleotide sequence ID" value="NZ_SLXM01000001.1"/>
</dbReference>
<organism evidence="3 4">
    <name type="scientific">Tenacibaculum skagerrakense</name>
    <dbReference type="NCBI Taxonomy" id="186571"/>
    <lineage>
        <taxon>Bacteria</taxon>
        <taxon>Pseudomonadati</taxon>
        <taxon>Bacteroidota</taxon>
        <taxon>Flavobacteriia</taxon>
        <taxon>Flavobacteriales</taxon>
        <taxon>Flavobacteriaceae</taxon>
        <taxon>Tenacibaculum</taxon>
    </lineage>
</organism>
<keyword evidence="4" id="KW-1185">Reference proteome</keyword>
<dbReference type="AlphaFoldDB" id="A0A4R2P2E4"/>
<comment type="caution">
    <text evidence="3">The sequence shown here is derived from an EMBL/GenBank/DDBJ whole genome shotgun (WGS) entry which is preliminary data.</text>
</comment>
<dbReference type="Pfam" id="PF01979">
    <property type="entry name" value="Amidohydro_1"/>
    <property type="match status" value="1"/>
</dbReference>
<dbReference type="SUPFAM" id="SSF51556">
    <property type="entry name" value="Metallo-dependent hydrolases"/>
    <property type="match status" value="1"/>
</dbReference>
<dbReference type="PANTHER" id="PTHR43794">
    <property type="entry name" value="AMINOHYDROLASE SSNA-RELATED"/>
    <property type="match status" value="1"/>
</dbReference>
<name>A0A4R2P2E4_9FLAO</name>
<proteinExistence type="predicted"/>
<dbReference type="EMBL" id="SLXM01000001">
    <property type="protein sequence ID" value="TCP28288.1"/>
    <property type="molecule type" value="Genomic_DNA"/>
</dbReference>
<reference evidence="3 4" key="1">
    <citation type="submission" date="2019-03" db="EMBL/GenBank/DDBJ databases">
        <title>Genomic Encyclopedia of Type Strains, Phase IV (KMG-IV): sequencing the most valuable type-strain genomes for metagenomic binning, comparative biology and taxonomic classification.</title>
        <authorList>
            <person name="Goeker M."/>
        </authorList>
    </citation>
    <scope>NUCLEOTIDE SEQUENCE [LARGE SCALE GENOMIC DNA]</scope>
    <source>
        <strain evidence="3 4">DSM 14836</strain>
    </source>
</reference>
<sequence length="387" mass="44807">MILKSVHICGGIHNNTRKNIKIVNDKIVQISTVGKDVIEYKEGISFPDDVIIYPGLINSHDHLALNTHPILKKRTYNDYIEWSKEDFDKEKKEINSIPFELRCQWGMLKNVIHGFTTVLQHDKWSDAITSEMLDVYTKPRIIHSIEFDRKWKLKALIPYRKKKIIHLAEGKSKKILQEPHELLKYSLFSKQTILVHGISLKAKEAKNFGGLIWCPNSNIHLYDETANVIELKNSLPILFGTDSTVSSDWDLWKHIKQAKALELLSDDELYNSLTVTPSNLFGFTSKGIIEENKLADIVVSRKKDIDSISSFFKQNNEDILLIIKSGEIVLFDEIILEDVISKVSVENFEKIKIGNSIKYLKFPIQKLVQQIRDYYPNFEFDSYFTIH</sequence>
<gene>
    <name evidence="3" type="ORF">EV195_101452</name>
</gene>
<dbReference type="GO" id="GO:0016787">
    <property type="term" value="F:hydrolase activity"/>
    <property type="evidence" value="ECO:0007669"/>
    <property type="project" value="UniProtKB-KW"/>
</dbReference>
<dbReference type="InterPro" id="IPR032466">
    <property type="entry name" value="Metal_Hydrolase"/>
</dbReference>
<dbReference type="Gene3D" id="3.20.20.140">
    <property type="entry name" value="Metal-dependent hydrolases"/>
    <property type="match status" value="1"/>
</dbReference>
<keyword evidence="1 3" id="KW-0378">Hydrolase</keyword>
<evidence type="ECO:0000259" key="2">
    <source>
        <dbReference type="Pfam" id="PF01979"/>
    </source>
</evidence>
<accession>A0A4R2P2E4</accession>
<dbReference type="InterPro" id="IPR006680">
    <property type="entry name" value="Amidohydro-rel"/>
</dbReference>
<evidence type="ECO:0000256" key="1">
    <source>
        <dbReference type="ARBA" id="ARBA00022801"/>
    </source>
</evidence>
<dbReference type="OrthoDB" id="9807210at2"/>